<evidence type="ECO:0000256" key="1">
    <source>
        <dbReference type="ARBA" id="ARBA00022737"/>
    </source>
</evidence>
<evidence type="ECO:0000256" key="4">
    <source>
        <dbReference type="SAM" id="MobiDB-lite"/>
    </source>
</evidence>
<evidence type="ECO:0000313" key="6">
    <source>
        <dbReference type="Proteomes" id="UP000245119"/>
    </source>
</evidence>
<gene>
    <name evidence="5" type="ORF">C0Q70_01175</name>
</gene>
<feature type="repeat" description="ANK" evidence="3">
    <location>
        <begin position="624"/>
        <end position="656"/>
    </location>
</feature>
<dbReference type="SUPFAM" id="SSF48403">
    <property type="entry name" value="Ankyrin repeat"/>
    <property type="match status" value="2"/>
</dbReference>
<dbReference type="PRINTS" id="PR01415">
    <property type="entry name" value="ANKYRIN"/>
</dbReference>
<feature type="repeat" description="ANK" evidence="3">
    <location>
        <begin position="958"/>
        <end position="991"/>
    </location>
</feature>
<dbReference type="PANTHER" id="PTHR24198:SF165">
    <property type="entry name" value="ANKYRIN REPEAT-CONTAINING PROTEIN-RELATED"/>
    <property type="match status" value="1"/>
</dbReference>
<dbReference type="STRING" id="400727.A0A2T7PYS5"/>
<reference evidence="5 6" key="1">
    <citation type="submission" date="2018-04" db="EMBL/GenBank/DDBJ databases">
        <title>The genome of golden apple snail Pomacea canaliculata provides insight into stress tolerance and invasive adaptation.</title>
        <authorList>
            <person name="Liu C."/>
            <person name="Liu B."/>
            <person name="Ren Y."/>
            <person name="Zhang Y."/>
            <person name="Wang H."/>
            <person name="Li S."/>
            <person name="Jiang F."/>
            <person name="Yin L."/>
            <person name="Zhang G."/>
            <person name="Qian W."/>
            <person name="Fan W."/>
        </authorList>
    </citation>
    <scope>NUCLEOTIDE SEQUENCE [LARGE SCALE GENOMIC DNA]</scope>
    <source>
        <strain evidence="5">SZHN2017</strain>
        <tissue evidence="5">Muscle</tissue>
    </source>
</reference>
<dbReference type="OrthoDB" id="539213at2759"/>
<feature type="region of interest" description="Disordered" evidence="4">
    <location>
        <begin position="1017"/>
        <end position="1043"/>
    </location>
</feature>
<organism evidence="5 6">
    <name type="scientific">Pomacea canaliculata</name>
    <name type="common">Golden apple snail</name>
    <dbReference type="NCBI Taxonomy" id="400727"/>
    <lineage>
        <taxon>Eukaryota</taxon>
        <taxon>Metazoa</taxon>
        <taxon>Spiralia</taxon>
        <taxon>Lophotrochozoa</taxon>
        <taxon>Mollusca</taxon>
        <taxon>Gastropoda</taxon>
        <taxon>Caenogastropoda</taxon>
        <taxon>Architaenioglossa</taxon>
        <taxon>Ampullarioidea</taxon>
        <taxon>Ampullariidae</taxon>
        <taxon>Pomacea</taxon>
    </lineage>
</organism>
<evidence type="ECO:0000256" key="3">
    <source>
        <dbReference type="PROSITE-ProRule" id="PRU00023"/>
    </source>
</evidence>
<dbReference type="PROSITE" id="PS50088">
    <property type="entry name" value="ANK_REPEAT"/>
    <property type="match status" value="8"/>
</dbReference>
<feature type="repeat" description="ANK" evidence="3">
    <location>
        <begin position="500"/>
        <end position="532"/>
    </location>
</feature>
<dbReference type="EMBL" id="PZQS01000001">
    <property type="protein sequence ID" value="PVD38559.1"/>
    <property type="molecule type" value="Genomic_DNA"/>
</dbReference>
<comment type="caution">
    <text evidence="5">The sequence shown here is derived from an EMBL/GenBank/DDBJ whole genome shotgun (WGS) entry which is preliminary data.</text>
</comment>
<dbReference type="PROSITE" id="PS50297">
    <property type="entry name" value="ANK_REP_REGION"/>
    <property type="match status" value="7"/>
</dbReference>
<feature type="repeat" description="ANK" evidence="3">
    <location>
        <begin position="707"/>
        <end position="739"/>
    </location>
</feature>
<feature type="repeat" description="ANK" evidence="3">
    <location>
        <begin position="923"/>
        <end position="957"/>
    </location>
</feature>
<accession>A0A2T7PYS5</accession>
<feature type="repeat" description="ANK" evidence="3">
    <location>
        <begin position="658"/>
        <end position="680"/>
    </location>
</feature>
<dbReference type="InterPro" id="IPR002110">
    <property type="entry name" value="Ankyrin_rpt"/>
</dbReference>
<dbReference type="Pfam" id="PF12796">
    <property type="entry name" value="Ank_2"/>
    <property type="match status" value="4"/>
</dbReference>
<dbReference type="InterPro" id="IPR036770">
    <property type="entry name" value="Ankyrin_rpt-contain_sf"/>
</dbReference>
<name>A0A2T7PYS5_POMCA</name>
<feature type="repeat" description="ANK" evidence="3">
    <location>
        <begin position="375"/>
        <end position="407"/>
    </location>
</feature>
<dbReference type="SMART" id="SM00248">
    <property type="entry name" value="ANK"/>
    <property type="match status" value="12"/>
</dbReference>
<protein>
    <submittedName>
        <fullName evidence="5">Uncharacterized protein</fullName>
    </submittedName>
</protein>
<keyword evidence="6" id="KW-1185">Reference proteome</keyword>
<dbReference type="PANTHER" id="PTHR24198">
    <property type="entry name" value="ANKYRIN REPEAT AND PROTEIN KINASE DOMAIN-CONTAINING PROTEIN"/>
    <property type="match status" value="1"/>
</dbReference>
<evidence type="ECO:0000313" key="5">
    <source>
        <dbReference type="EMBL" id="PVD38559.1"/>
    </source>
</evidence>
<feature type="region of interest" description="Disordered" evidence="4">
    <location>
        <begin position="829"/>
        <end position="896"/>
    </location>
</feature>
<sequence>MGEADLTQSVSVHPIPENAISILPQEPNRVFFETVQVVPNPSGGYRILHPESTIYPERRTPTPSKLTKETARSGQYFSRNISNQDLQQRLKQKATDAKIRQGISKSLQVTQGFVNYDKTASSKATGNVEFTDLWPNLSELRQHFQNSGIQHTVIRDLAILDLCKLAIVCGPVRLLRCLVELELVRVDQRLDNGTGMLHLAVLAQNTEAVQYLTSAKISPKLQDKSGSTADQVCFNNTVKRHLPPKYLLRREVRQLNDSKMVPIKPSLQDKDVIFKLAANPKYFDEIQKKLQTLDFNVNTECDSSGDFLLHLVCRRGLSQLPLMMALVKIQGADVELCNAEGFTALMLAASAGNCVLCDVLMCLFGADPNKPNPNTGRTALHYAVEGNHRKTVECLIRRGGDVNAEDLMGRRPDDVPLCQGVNVDCLEIISFTRTRRIETLTERIRKGELEKNHLLKSDLYVVDEEGCTLVMTAALYNRASELETLLQINDTTINAQHTKTGMTALAMAAELGNTETVEVLLSHGANPAISDMKCYLPLHHAVLNNQEKVVDKMLEYFPQSYCGLNKAVRLCKRTTIHKMLNSAFTRRQEKIITPKLLECAMNGAADELFQLLDDGDVINPKSSTGNWPLYLAVENGHLDVVRLLFEQGGDIRKRHSTTGETVLHIAARMGHTEIVRYLLKFCQNSHIHCSAQHESRKMLDINTLDTNNHTSLQVAAEKGYSKIVQLLLQHGSTTALLDAKGQLFTCPQYEGVRVQIETHRQMHTKDVVAAITDRSRKALEQLEKIWLPRFDHNLRTSEGDTPLMVACSIGKLQILKFLLESAVYPQSRQECEHEEDSDADSGVLDPTSGMTQRRDSKTEELHTSGTFGHSTEVQQNQFTGSGEYSGDDVSEKKDSLEVQPAASLPNGTADGLVSHVCAVNLFDGSTALHRAIEHGDDYQAVRQLLIADPACLNLQNSRGLSPLHLACKLGRKKVIEMLLATEGIDTNSRALEGQLPEEMTRNKSIIRIVEKAREQLTGRTTAPLKPQENVPRDDDSASHSLTGSVVNFDKLHSRYEALRSEVKDVS</sequence>
<evidence type="ECO:0000256" key="2">
    <source>
        <dbReference type="ARBA" id="ARBA00023043"/>
    </source>
</evidence>
<keyword evidence="1" id="KW-0677">Repeat</keyword>
<feature type="repeat" description="ANK" evidence="3">
    <location>
        <begin position="798"/>
        <end position="830"/>
    </location>
</feature>
<feature type="compositionally biased region" description="Polar residues" evidence="4">
    <location>
        <begin position="863"/>
        <end position="882"/>
    </location>
</feature>
<dbReference type="Proteomes" id="UP000245119">
    <property type="component" value="Linkage Group LG1"/>
</dbReference>
<feature type="compositionally biased region" description="Basic and acidic residues" evidence="4">
    <location>
        <begin position="852"/>
        <end position="862"/>
    </location>
</feature>
<dbReference type="AlphaFoldDB" id="A0A2T7PYS5"/>
<keyword evidence="2 3" id="KW-0040">ANK repeat</keyword>
<dbReference type="Pfam" id="PF00023">
    <property type="entry name" value="Ank"/>
    <property type="match status" value="1"/>
</dbReference>
<dbReference type="Gene3D" id="1.25.40.20">
    <property type="entry name" value="Ankyrin repeat-containing domain"/>
    <property type="match status" value="7"/>
</dbReference>
<proteinExistence type="predicted"/>